<accession>A0A0A0L9K4</accession>
<evidence type="ECO:0000313" key="2">
    <source>
        <dbReference type="EMBL" id="KGN57312.1"/>
    </source>
</evidence>
<keyword evidence="1" id="KW-1133">Transmembrane helix</keyword>
<keyword evidence="1" id="KW-0812">Transmembrane</keyword>
<name>A0A0A0L9K4_CUCSA</name>
<keyword evidence="1" id="KW-0472">Membrane</keyword>
<feature type="transmembrane region" description="Helical" evidence="1">
    <location>
        <begin position="20"/>
        <end position="43"/>
    </location>
</feature>
<proteinExistence type="predicted"/>
<reference evidence="2 3" key="3">
    <citation type="journal article" date="2010" name="BMC Genomics">
        <title>Transcriptome sequencing and comparative analysis of cucumber flowers with different sex types.</title>
        <authorList>
            <person name="Guo S."/>
            <person name="Zheng Y."/>
            <person name="Joung J.G."/>
            <person name="Liu S."/>
            <person name="Zhang Z."/>
            <person name="Crasta O.R."/>
            <person name="Sobral B.W."/>
            <person name="Xu Y."/>
            <person name="Huang S."/>
            <person name="Fei Z."/>
        </authorList>
    </citation>
    <scope>NUCLEOTIDE SEQUENCE [LARGE SCALE GENOMIC DNA]</scope>
    <source>
        <strain evidence="3">cv. 9930</strain>
    </source>
</reference>
<protein>
    <submittedName>
        <fullName evidence="2">Uncharacterized protein</fullName>
    </submittedName>
</protein>
<gene>
    <name evidence="2" type="ORF">Csa_3G178530</name>
</gene>
<reference evidence="2 3" key="2">
    <citation type="journal article" date="2009" name="PLoS ONE">
        <title>An integrated genetic and cytogenetic map of the cucumber genome.</title>
        <authorList>
            <person name="Ren Y."/>
            <person name="Zhang Z."/>
            <person name="Liu J."/>
            <person name="Staub J.E."/>
            <person name="Han Y."/>
            <person name="Cheng Z."/>
            <person name="Li X."/>
            <person name="Lu J."/>
            <person name="Miao H."/>
            <person name="Kang H."/>
            <person name="Xie B."/>
            <person name="Gu X."/>
            <person name="Wang X."/>
            <person name="Du Y."/>
            <person name="Jin W."/>
            <person name="Huang S."/>
        </authorList>
    </citation>
    <scope>NUCLEOTIDE SEQUENCE [LARGE SCALE GENOMIC DNA]</scope>
    <source>
        <strain evidence="3">cv. 9930</strain>
    </source>
</reference>
<dbReference type="Gramene" id="KGN57312">
    <property type="protein sequence ID" value="KGN57312"/>
    <property type="gene ID" value="Csa_3G178530"/>
</dbReference>
<feature type="transmembrane region" description="Helical" evidence="1">
    <location>
        <begin position="63"/>
        <end position="83"/>
    </location>
</feature>
<dbReference type="EMBL" id="CM002924">
    <property type="protein sequence ID" value="KGN57312.1"/>
    <property type="molecule type" value="Genomic_DNA"/>
</dbReference>
<dbReference type="AlphaFoldDB" id="A0A0A0L9K4"/>
<reference evidence="2 3" key="4">
    <citation type="journal article" date="2011" name="BMC Genomics">
        <title>RNA-Seq improves annotation of protein-coding genes in the cucumber genome.</title>
        <authorList>
            <person name="Li Z."/>
            <person name="Zhang Z."/>
            <person name="Yan P."/>
            <person name="Huang S."/>
            <person name="Fei Z."/>
            <person name="Lin K."/>
        </authorList>
    </citation>
    <scope>NUCLEOTIDE SEQUENCE [LARGE SCALE GENOMIC DNA]</scope>
    <source>
        <strain evidence="3">cv. 9930</strain>
    </source>
</reference>
<organism evidence="2 3">
    <name type="scientific">Cucumis sativus</name>
    <name type="common">Cucumber</name>
    <dbReference type="NCBI Taxonomy" id="3659"/>
    <lineage>
        <taxon>Eukaryota</taxon>
        <taxon>Viridiplantae</taxon>
        <taxon>Streptophyta</taxon>
        <taxon>Embryophyta</taxon>
        <taxon>Tracheophyta</taxon>
        <taxon>Spermatophyta</taxon>
        <taxon>Magnoliopsida</taxon>
        <taxon>eudicotyledons</taxon>
        <taxon>Gunneridae</taxon>
        <taxon>Pentapetalae</taxon>
        <taxon>rosids</taxon>
        <taxon>fabids</taxon>
        <taxon>Cucurbitales</taxon>
        <taxon>Cucurbitaceae</taxon>
        <taxon>Benincaseae</taxon>
        <taxon>Cucumis</taxon>
    </lineage>
</organism>
<keyword evidence="3" id="KW-1185">Reference proteome</keyword>
<evidence type="ECO:0000256" key="1">
    <source>
        <dbReference type="SAM" id="Phobius"/>
    </source>
</evidence>
<reference evidence="2 3" key="1">
    <citation type="journal article" date="2009" name="Nat. Genet.">
        <title>The genome of the cucumber, Cucumis sativus L.</title>
        <authorList>
            <person name="Huang S."/>
            <person name="Li R."/>
            <person name="Zhang Z."/>
            <person name="Li L."/>
            <person name="Gu X."/>
            <person name="Fan W."/>
            <person name="Lucas W.J."/>
            <person name="Wang X."/>
            <person name="Xie B."/>
            <person name="Ni P."/>
            <person name="Ren Y."/>
            <person name="Zhu H."/>
            <person name="Li J."/>
            <person name="Lin K."/>
            <person name="Jin W."/>
            <person name="Fei Z."/>
            <person name="Li G."/>
            <person name="Staub J."/>
            <person name="Kilian A."/>
            <person name="van der Vossen E.A."/>
            <person name="Wu Y."/>
            <person name="Guo J."/>
            <person name="He J."/>
            <person name="Jia Z."/>
            <person name="Ren Y."/>
            <person name="Tian G."/>
            <person name="Lu Y."/>
            <person name="Ruan J."/>
            <person name="Qian W."/>
            <person name="Wang M."/>
            <person name="Huang Q."/>
            <person name="Li B."/>
            <person name="Xuan Z."/>
            <person name="Cao J."/>
            <person name="Asan"/>
            <person name="Wu Z."/>
            <person name="Zhang J."/>
            <person name="Cai Q."/>
            <person name="Bai Y."/>
            <person name="Zhao B."/>
            <person name="Han Y."/>
            <person name="Li Y."/>
            <person name="Li X."/>
            <person name="Wang S."/>
            <person name="Shi Q."/>
            <person name="Liu S."/>
            <person name="Cho W.K."/>
            <person name="Kim J.Y."/>
            <person name="Xu Y."/>
            <person name="Heller-Uszynska K."/>
            <person name="Miao H."/>
            <person name="Cheng Z."/>
            <person name="Zhang S."/>
            <person name="Wu J."/>
            <person name="Yang Y."/>
            <person name="Kang H."/>
            <person name="Li M."/>
            <person name="Liang H."/>
            <person name="Ren X."/>
            <person name="Shi Z."/>
            <person name="Wen M."/>
            <person name="Jian M."/>
            <person name="Yang H."/>
            <person name="Zhang G."/>
            <person name="Yang Z."/>
            <person name="Chen R."/>
            <person name="Liu S."/>
            <person name="Li J."/>
            <person name="Ma L."/>
            <person name="Liu H."/>
            <person name="Zhou Y."/>
            <person name="Zhao J."/>
            <person name="Fang X."/>
            <person name="Li G."/>
            <person name="Fang L."/>
            <person name="Li Y."/>
            <person name="Liu D."/>
            <person name="Zheng H."/>
            <person name="Zhang Y."/>
            <person name="Qin N."/>
            <person name="Li Z."/>
            <person name="Yang G."/>
            <person name="Yang S."/>
            <person name="Bolund L."/>
            <person name="Kristiansen K."/>
            <person name="Zheng H."/>
            <person name="Li S."/>
            <person name="Zhang X."/>
            <person name="Yang H."/>
            <person name="Wang J."/>
            <person name="Sun R."/>
            <person name="Zhang B."/>
            <person name="Jiang S."/>
            <person name="Wang J."/>
            <person name="Du Y."/>
            <person name="Li S."/>
        </authorList>
    </citation>
    <scope>NUCLEOTIDE SEQUENCE [LARGE SCALE GENOMIC DNA]</scope>
    <source>
        <strain evidence="3">cv. 9930</strain>
    </source>
</reference>
<dbReference type="Proteomes" id="UP000029981">
    <property type="component" value="Chromosome 3"/>
</dbReference>
<evidence type="ECO:0000313" key="3">
    <source>
        <dbReference type="Proteomes" id="UP000029981"/>
    </source>
</evidence>
<sequence>MMEVLESGLGCLRGKVKKRLFGVGTVTFAVTVIYPIANTTSLIQPLLSRHVSLSFFVSKTHEYYTILYYTPSSNHLLFYLIFFL</sequence>